<evidence type="ECO:0000256" key="2">
    <source>
        <dbReference type="PIRNR" id="PIRNR006221"/>
    </source>
</evidence>
<gene>
    <name evidence="3" type="ORF">QU605_00110</name>
</gene>
<dbReference type="PIRSF" id="PIRSF006221">
    <property type="entry name" value="Ketosamine-3-kinase"/>
    <property type="match status" value="1"/>
</dbReference>
<dbReference type="Pfam" id="PF03881">
    <property type="entry name" value="Fructosamin_kin"/>
    <property type="match status" value="1"/>
</dbReference>
<dbReference type="RefSeq" id="WP_289723224.1">
    <property type="nucleotide sequence ID" value="NZ_JAUDUY010000001.1"/>
</dbReference>
<organism evidence="3 4">
    <name type="scientific">Robiginitalea aurantiaca</name>
    <dbReference type="NCBI Taxonomy" id="3056915"/>
    <lineage>
        <taxon>Bacteria</taxon>
        <taxon>Pseudomonadati</taxon>
        <taxon>Bacteroidota</taxon>
        <taxon>Flavobacteriia</taxon>
        <taxon>Flavobacteriales</taxon>
        <taxon>Flavobacteriaceae</taxon>
        <taxon>Robiginitalea</taxon>
    </lineage>
</organism>
<keyword evidence="2 3" id="KW-0418">Kinase</keyword>
<dbReference type="Proteomes" id="UP001174839">
    <property type="component" value="Unassembled WGS sequence"/>
</dbReference>
<dbReference type="InterPro" id="IPR016477">
    <property type="entry name" value="Fructo-/Ketosamine-3-kinase"/>
</dbReference>
<dbReference type="EMBL" id="JAUDUY010000001">
    <property type="protein sequence ID" value="MDM9629854.1"/>
    <property type="molecule type" value="Genomic_DNA"/>
</dbReference>
<dbReference type="Gene3D" id="3.30.200.20">
    <property type="entry name" value="Phosphorylase Kinase, domain 1"/>
    <property type="match status" value="1"/>
</dbReference>
<dbReference type="GO" id="GO:0016301">
    <property type="term" value="F:kinase activity"/>
    <property type="evidence" value="ECO:0007669"/>
    <property type="project" value="UniProtKB-KW"/>
</dbReference>
<accession>A0ABT7WAB5</accession>
<proteinExistence type="inferred from homology"/>
<dbReference type="InterPro" id="IPR011009">
    <property type="entry name" value="Kinase-like_dom_sf"/>
</dbReference>
<dbReference type="SUPFAM" id="SSF56112">
    <property type="entry name" value="Protein kinase-like (PK-like)"/>
    <property type="match status" value="1"/>
</dbReference>
<comment type="similarity">
    <text evidence="1 2">Belongs to the fructosamine kinase family.</text>
</comment>
<dbReference type="Gene3D" id="3.90.1200.10">
    <property type="match status" value="1"/>
</dbReference>
<reference evidence="3" key="1">
    <citation type="submission" date="2023-06" db="EMBL/GenBank/DDBJ databases">
        <title>Robiginitalea aurantiacus sp. nov. and Algoriphagus sediminis sp. nov., isolated from coastal sediment.</title>
        <authorList>
            <person name="Zhou Z.Y."/>
            <person name="An J."/>
            <person name="Jia Y.W."/>
            <person name="Du Z.J."/>
        </authorList>
    </citation>
    <scope>NUCLEOTIDE SEQUENCE</scope>
    <source>
        <strain evidence="3">M39</strain>
    </source>
</reference>
<dbReference type="PANTHER" id="PTHR12149:SF8">
    <property type="entry name" value="PROTEIN-RIBULOSAMINE 3-KINASE"/>
    <property type="match status" value="1"/>
</dbReference>
<dbReference type="PANTHER" id="PTHR12149">
    <property type="entry name" value="FRUCTOSAMINE 3 KINASE-RELATED PROTEIN"/>
    <property type="match status" value="1"/>
</dbReference>
<name>A0ABT7WAB5_9FLAO</name>
<evidence type="ECO:0000313" key="3">
    <source>
        <dbReference type="EMBL" id="MDM9629854.1"/>
    </source>
</evidence>
<comment type="caution">
    <text evidence="3">The sequence shown here is derived from an EMBL/GenBank/DDBJ whole genome shotgun (WGS) entry which is preliminary data.</text>
</comment>
<evidence type="ECO:0000256" key="1">
    <source>
        <dbReference type="ARBA" id="ARBA00009460"/>
    </source>
</evidence>
<keyword evidence="2" id="KW-0808">Transferase</keyword>
<evidence type="ECO:0000313" key="4">
    <source>
        <dbReference type="Proteomes" id="UP001174839"/>
    </source>
</evidence>
<keyword evidence="4" id="KW-1185">Reference proteome</keyword>
<sequence>MLTGGLVEDLQKAFGLRIIGHKSERGGDVADSYSIKTPEGDFFVKTLSGPLAYQMLSAESDGLKALKKAASLPVPRVYGCARTSSGAALLMEYVRAQKGSRASHESLGRGLAFLHRVTNEVYGWHCDNFIGRLPQKNGWETEWPVFFARYRLKVQFDMAVSSGLLAAHEIPQTGHMTQKIKALLPEIKPSLLHGDLWSGNYLISTEHTPYLIDPSVYYGHSEVDIAMSRLFGGFSSAFYDAYFEICPPQPGMEVRITLYQLYYLLVHLNCFGLSYRDSVLEASKRIFGGN</sequence>
<protein>
    <submittedName>
        <fullName evidence="3">Fructosamine kinase family protein</fullName>
    </submittedName>
</protein>